<protein>
    <submittedName>
        <fullName evidence="2">Uncharacterized protein</fullName>
    </submittedName>
</protein>
<accession>A0A0A9B6Z9</accession>
<reference evidence="2" key="1">
    <citation type="submission" date="2014-09" db="EMBL/GenBank/DDBJ databases">
        <authorList>
            <person name="Magalhaes I.L.F."/>
            <person name="Oliveira U."/>
            <person name="Santos F.R."/>
            <person name="Vidigal T.H.D.A."/>
            <person name="Brescovit A.D."/>
            <person name="Santos A.J."/>
        </authorList>
    </citation>
    <scope>NUCLEOTIDE SEQUENCE</scope>
    <source>
        <tissue evidence="2">Shoot tissue taken approximately 20 cm above the soil surface</tissue>
    </source>
</reference>
<organism evidence="2">
    <name type="scientific">Arundo donax</name>
    <name type="common">Giant reed</name>
    <name type="synonym">Donax arundinaceus</name>
    <dbReference type="NCBI Taxonomy" id="35708"/>
    <lineage>
        <taxon>Eukaryota</taxon>
        <taxon>Viridiplantae</taxon>
        <taxon>Streptophyta</taxon>
        <taxon>Embryophyta</taxon>
        <taxon>Tracheophyta</taxon>
        <taxon>Spermatophyta</taxon>
        <taxon>Magnoliopsida</taxon>
        <taxon>Liliopsida</taxon>
        <taxon>Poales</taxon>
        <taxon>Poaceae</taxon>
        <taxon>PACMAD clade</taxon>
        <taxon>Arundinoideae</taxon>
        <taxon>Arundineae</taxon>
        <taxon>Arundo</taxon>
    </lineage>
</organism>
<reference evidence="2" key="2">
    <citation type="journal article" date="2015" name="Data Brief">
        <title>Shoot transcriptome of the giant reed, Arundo donax.</title>
        <authorList>
            <person name="Barrero R.A."/>
            <person name="Guerrero F.D."/>
            <person name="Moolhuijzen P."/>
            <person name="Goolsby J.A."/>
            <person name="Tidwell J."/>
            <person name="Bellgard S.E."/>
            <person name="Bellgard M.I."/>
        </authorList>
    </citation>
    <scope>NUCLEOTIDE SEQUENCE</scope>
    <source>
        <tissue evidence="2">Shoot tissue taken approximately 20 cm above the soil surface</tissue>
    </source>
</reference>
<proteinExistence type="predicted"/>
<dbReference type="EMBL" id="GBRH01239962">
    <property type="protein sequence ID" value="JAD57933.1"/>
    <property type="molecule type" value="Transcribed_RNA"/>
</dbReference>
<feature type="region of interest" description="Disordered" evidence="1">
    <location>
        <begin position="1"/>
        <end position="21"/>
    </location>
</feature>
<name>A0A0A9B6Z9_ARUDO</name>
<evidence type="ECO:0000313" key="2">
    <source>
        <dbReference type="EMBL" id="JAD57933.1"/>
    </source>
</evidence>
<dbReference type="AlphaFoldDB" id="A0A0A9B6Z9"/>
<evidence type="ECO:0000256" key="1">
    <source>
        <dbReference type="SAM" id="MobiDB-lite"/>
    </source>
</evidence>
<sequence>MDLGLGGHDESPVNNRCELQLTSSEQLEGKLSTF</sequence>